<keyword evidence="2" id="KW-1185">Reference proteome</keyword>
<protein>
    <submittedName>
        <fullName evidence="1">Uncharacterized protein</fullName>
    </submittedName>
</protein>
<evidence type="ECO:0000313" key="1">
    <source>
        <dbReference type="EnsemblMetazoa" id="GPAI004794-PA"/>
    </source>
</evidence>
<dbReference type="Proteomes" id="UP000092445">
    <property type="component" value="Unassembled WGS sequence"/>
</dbReference>
<reference evidence="1" key="2">
    <citation type="submission" date="2020-05" db="UniProtKB">
        <authorList>
            <consortium name="EnsemblMetazoa"/>
        </authorList>
    </citation>
    <scope>IDENTIFICATION</scope>
    <source>
        <strain evidence="1">IAEA</strain>
    </source>
</reference>
<name>A0A1A9Z5W1_GLOPL</name>
<accession>A0A1A9Z5W1</accession>
<organism evidence="1 2">
    <name type="scientific">Glossina pallidipes</name>
    <name type="common">Tsetse fly</name>
    <dbReference type="NCBI Taxonomy" id="7398"/>
    <lineage>
        <taxon>Eukaryota</taxon>
        <taxon>Metazoa</taxon>
        <taxon>Ecdysozoa</taxon>
        <taxon>Arthropoda</taxon>
        <taxon>Hexapoda</taxon>
        <taxon>Insecta</taxon>
        <taxon>Pterygota</taxon>
        <taxon>Neoptera</taxon>
        <taxon>Endopterygota</taxon>
        <taxon>Diptera</taxon>
        <taxon>Brachycera</taxon>
        <taxon>Muscomorpha</taxon>
        <taxon>Hippoboscoidea</taxon>
        <taxon>Glossinidae</taxon>
        <taxon>Glossina</taxon>
    </lineage>
</organism>
<evidence type="ECO:0000313" key="2">
    <source>
        <dbReference type="Proteomes" id="UP000092445"/>
    </source>
</evidence>
<dbReference type="EnsemblMetazoa" id="GPAI004794-RA">
    <property type="protein sequence ID" value="GPAI004794-PA"/>
    <property type="gene ID" value="GPAI004794"/>
</dbReference>
<dbReference type="VEuPathDB" id="VectorBase:GPAI004794"/>
<sequence>MDIYVSLFQRAPINAVLKHIYHESSFHIDHKRNQHYELSLFDMQKLVLFTVVSLGKHTSQSYKTPYGFRFAAISQTEFSMKILFSPQRWRITGDQYQFSFALT</sequence>
<proteinExistence type="predicted"/>
<reference evidence="2" key="1">
    <citation type="submission" date="2014-03" db="EMBL/GenBank/DDBJ databases">
        <authorList>
            <person name="Aksoy S."/>
            <person name="Warren W."/>
            <person name="Wilson R.K."/>
        </authorList>
    </citation>
    <scope>NUCLEOTIDE SEQUENCE [LARGE SCALE GENOMIC DNA]</scope>
    <source>
        <strain evidence="2">IAEA</strain>
    </source>
</reference>
<dbReference type="AlphaFoldDB" id="A0A1A9Z5W1"/>